<dbReference type="SUPFAM" id="SSF51230">
    <property type="entry name" value="Single hybrid motif"/>
    <property type="match status" value="1"/>
</dbReference>
<dbReference type="SUPFAM" id="SSF52440">
    <property type="entry name" value="PreATP-grasp domain"/>
    <property type="match status" value="1"/>
</dbReference>
<comment type="cofactor">
    <cofactor evidence="1">
        <name>biotin</name>
        <dbReference type="ChEBI" id="CHEBI:57586"/>
    </cofactor>
</comment>
<feature type="domain" description="Lipoyl-binding" evidence="8">
    <location>
        <begin position="601"/>
        <end position="676"/>
    </location>
</feature>
<evidence type="ECO:0000256" key="6">
    <source>
        <dbReference type="PROSITE-ProRule" id="PRU00409"/>
    </source>
</evidence>
<protein>
    <submittedName>
        <fullName evidence="11">ATP-grasp domain-containing protein</fullName>
    </submittedName>
</protein>
<dbReference type="InterPro" id="IPR016185">
    <property type="entry name" value="PreATP-grasp_dom_sf"/>
</dbReference>
<evidence type="ECO:0000256" key="2">
    <source>
        <dbReference type="ARBA" id="ARBA00022598"/>
    </source>
</evidence>
<feature type="region of interest" description="Disordered" evidence="7">
    <location>
        <begin position="479"/>
        <end position="522"/>
    </location>
</feature>
<evidence type="ECO:0000256" key="4">
    <source>
        <dbReference type="ARBA" id="ARBA00022840"/>
    </source>
</evidence>
<dbReference type="Pfam" id="PF00364">
    <property type="entry name" value="Biotin_lipoyl"/>
    <property type="match status" value="1"/>
</dbReference>
<proteinExistence type="predicted"/>
<dbReference type="Pfam" id="PF00289">
    <property type="entry name" value="Biotin_carb_N"/>
    <property type="match status" value="1"/>
</dbReference>
<keyword evidence="3 6" id="KW-0547">Nucleotide-binding</keyword>
<gene>
    <name evidence="11" type="ORF">G7087_11565</name>
</gene>
<evidence type="ECO:0000259" key="9">
    <source>
        <dbReference type="PROSITE" id="PS50975"/>
    </source>
</evidence>
<dbReference type="InterPro" id="IPR050856">
    <property type="entry name" value="Biotin_carboxylase_complex"/>
</dbReference>
<dbReference type="Proteomes" id="UP000802098">
    <property type="component" value="Unassembled WGS sequence"/>
</dbReference>
<evidence type="ECO:0000259" key="10">
    <source>
        <dbReference type="PROSITE" id="PS50979"/>
    </source>
</evidence>
<accession>A0ABX0I0B6</accession>
<dbReference type="InterPro" id="IPR011761">
    <property type="entry name" value="ATP-grasp"/>
</dbReference>
<dbReference type="InterPro" id="IPR005481">
    <property type="entry name" value="BC-like_N"/>
</dbReference>
<dbReference type="PROSITE" id="PS50968">
    <property type="entry name" value="BIOTINYL_LIPOYL"/>
    <property type="match status" value="1"/>
</dbReference>
<reference evidence="11 12" key="1">
    <citation type="submission" date="2020-03" db="EMBL/GenBank/DDBJ databases">
        <title>Rubrivivax benzoatilyticus JA2 (sequenced after 10 years sub-culturing).</title>
        <authorList>
            <person name="Gupta D."/>
            <person name="Chintalapati S."/>
            <person name="Chintalapati V.R."/>
        </authorList>
    </citation>
    <scope>NUCLEOTIDE SEQUENCE [LARGE SCALE GENOMIC DNA]</scope>
    <source>
        <strain evidence="11 12">JA2-Mal</strain>
    </source>
</reference>
<keyword evidence="5" id="KW-0092">Biotin</keyword>
<evidence type="ECO:0000256" key="5">
    <source>
        <dbReference type="ARBA" id="ARBA00023267"/>
    </source>
</evidence>
<dbReference type="PANTHER" id="PTHR18866:SF33">
    <property type="entry name" value="METHYLCROTONOYL-COA CARBOXYLASE SUBUNIT ALPHA, MITOCHONDRIAL-RELATED"/>
    <property type="match status" value="1"/>
</dbReference>
<organism evidence="11 12">
    <name type="scientific">Rubrivivax benzoatilyticus</name>
    <dbReference type="NCBI Taxonomy" id="316997"/>
    <lineage>
        <taxon>Bacteria</taxon>
        <taxon>Pseudomonadati</taxon>
        <taxon>Pseudomonadota</taxon>
        <taxon>Betaproteobacteria</taxon>
        <taxon>Burkholderiales</taxon>
        <taxon>Sphaerotilaceae</taxon>
        <taxon>Rubrivivax</taxon>
    </lineage>
</organism>
<dbReference type="Pfam" id="PF02785">
    <property type="entry name" value="Biotin_carb_C"/>
    <property type="match status" value="1"/>
</dbReference>
<keyword evidence="12" id="KW-1185">Reference proteome</keyword>
<dbReference type="InterPro" id="IPR001882">
    <property type="entry name" value="Biotin_BS"/>
</dbReference>
<dbReference type="SMART" id="SM00878">
    <property type="entry name" value="Biotin_carb_C"/>
    <property type="match status" value="1"/>
</dbReference>
<name>A0ABX0I0B6_9BURK</name>
<dbReference type="InterPro" id="IPR011764">
    <property type="entry name" value="Biotin_carboxylation_dom"/>
</dbReference>
<dbReference type="CDD" id="cd06850">
    <property type="entry name" value="biotinyl_domain"/>
    <property type="match status" value="1"/>
</dbReference>
<dbReference type="InterPro" id="IPR005482">
    <property type="entry name" value="Biotin_COase_C"/>
</dbReference>
<keyword evidence="2" id="KW-0436">Ligase</keyword>
<dbReference type="SUPFAM" id="SSF51246">
    <property type="entry name" value="Rudiment single hybrid motif"/>
    <property type="match status" value="1"/>
</dbReference>
<keyword evidence="4 6" id="KW-0067">ATP-binding</keyword>
<dbReference type="PROSITE" id="PS00867">
    <property type="entry name" value="CPSASE_2"/>
    <property type="match status" value="1"/>
</dbReference>
<sequence length="679" mass="71880">MSRPFETVLVANRGEIACRVQRTARRLGYRTVAVYSDADAGAPHVRQADVAVRLGPGPASESYLNVAAVLDAARRSGADAVHPGYGFLSERADFAAAVEAAGLVFIGPPAEAIRAMGDKAGAKRRMLAAGVPCAPGYLGDDQSDERLAAEAEALGLPLLVKAVAGGGGRGMRLVRQPGELAAALAGARREAESAFGDGRLMLERLITGARHVEVQVFADAHGQAVHLGERDCTAQRRRQKVVEEAPSPIVGEAMRATMGRDAVAAALAVGYRGAGTVEFVVDAEGRHFFLEMNTRLQVEHPVTEAITGLDLVEWQLRIAAGEPLPLTQEQIRFDGHAVEARLYAEDPYAGWTPQTGRVLRWRPADAGIRVDHGLAEGGEVPPYYDAMVAKFVAHGRDRADALRRLRRALADAVLVGPRHNARFLRELLAHPDFTGARMTTTRLDEWAAAGEPLLRRPQPPEAVWQLAAALLGGAGSLGSGLTRPDPGSVGGAGSLGSGLTRPDPALRDPALRAPALRPPPPLRPAGLARLDLVVDCAGERRTLRAPPDEVRVLELDADGRVRWWHDGMQRQAVALRDGDTLHLVVDGDVFAFAEASPWPGTDTASDASCARAPVAGVVAQVLVAPGDRVEAGQRLACVEAMKMEMWLEAGAAGLVRAVHAAAKDPVAAGALLVELELDA</sequence>
<dbReference type="PROSITE" id="PS00188">
    <property type="entry name" value="BIOTIN"/>
    <property type="match status" value="1"/>
</dbReference>
<dbReference type="EMBL" id="JAAOCD010000005">
    <property type="protein sequence ID" value="NHK99015.1"/>
    <property type="molecule type" value="Genomic_DNA"/>
</dbReference>
<dbReference type="Gene3D" id="2.40.50.100">
    <property type="match status" value="1"/>
</dbReference>
<feature type="domain" description="ATP-grasp" evidence="9">
    <location>
        <begin position="123"/>
        <end position="320"/>
    </location>
</feature>
<evidence type="ECO:0000313" key="11">
    <source>
        <dbReference type="EMBL" id="NHK99015.1"/>
    </source>
</evidence>
<dbReference type="PROSITE" id="PS50975">
    <property type="entry name" value="ATP_GRASP"/>
    <property type="match status" value="1"/>
</dbReference>
<dbReference type="SUPFAM" id="SSF56059">
    <property type="entry name" value="Glutathione synthetase ATP-binding domain-like"/>
    <property type="match status" value="1"/>
</dbReference>
<evidence type="ECO:0000259" key="8">
    <source>
        <dbReference type="PROSITE" id="PS50968"/>
    </source>
</evidence>
<dbReference type="PANTHER" id="PTHR18866">
    <property type="entry name" value="CARBOXYLASE:PYRUVATE/ACETYL-COA/PROPIONYL-COA CARBOXYLASE"/>
    <property type="match status" value="1"/>
</dbReference>
<dbReference type="Gene3D" id="3.30.470.20">
    <property type="entry name" value="ATP-grasp fold, B domain"/>
    <property type="match status" value="1"/>
</dbReference>
<comment type="caution">
    <text evidence="11">The sequence shown here is derived from an EMBL/GenBank/DDBJ whole genome shotgun (WGS) entry which is preliminary data.</text>
</comment>
<evidence type="ECO:0000256" key="3">
    <source>
        <dbReference type="ARBA" id="ARBA00022741"/>
    </source>
</evidence>
<evidence type="ECO:0000256" key="1">
    <source>
        <dbReference type="ARBA" id="ARBA00001953"/>
    </source>
</evidence>
<dbReference type="PROSITE" id="PS50979">
    <property type="entry name" value="BC"/>
    <property type="match status" value="1"/>
</dbReference>
<feature type="domain" description="Biotin carboxylation" evidence="10">
    <location>
        <begin position="4"/>
        <end position="448"/>
    </location>
</feature>
<evidence type="ECO:0000256" key="7">
    <source>
        <dbReference type="SAM" id="MobiDB-lite"/>
    </source>
</evidence>
<dbReference type="Pfam" id="PF02786">
    <property type="entry name" value="CPSase_L_D2"/>
    <property type="match status" value="1"/>
</dbReference>
<dbReference type="RefSeq" id="WP_029718799.1">
    <property type="nucleotide sequence ID" value="NZ_JAAOCD010000005.1"/>
</dbReference>
<dbReference type="InterPro" id="IPR011053">
    <property type="entry name" value="Single_hybrid_motif"/>
</dbReference>
<dbReference type="InterPro" id="IPR000089">
    <property type="entry name" value="Biotin_lipoyl"/>
</dbReference>
<dbReference type="InterPro" id="IPR011054">
    <property type="entry name" value="Rudment_hybrid_motif"/>
</dbReference>
<dbReference type="InterPro" id="IPR005479">
    <property type="entry name" value="CPAse_ATP-bd"/>
</dbReference>
<evidence type="ECO:0000313" key="12">
    <source>
        <dbReference type="Proteomes" id="UP000802098"/>
    </source>
</evidence>